<evidence type="ECO:0000256" key="1">
    <source>
        <dbReference type="SAM" id="Phobius"/>
    </source>
</evidence>
<accession>A0AAI8MER2</accession>
<protein>
    <submittedName>
        <fullName evidence="2">Uncharacterized protein</fullName>
    </submittedName>
</protein>
<dbReference type="KEGG" id="brs:S23_35070"/>
<keyword evidence="1" id="KW-1133">Transmembrane helix</keyword>
<organism evidence="2 3">
    <name type="scientific">Bradyrhizobium cosmicum</name>
    <dbReference type="NCBI Taxonomy" id="1404864"/>
    <lineage>
        <taxon>Bacteria</taxon>
        <taxon>Pseudomonadati</taxon>
        <taxon>Pseudomonadota</taxon>
        <taxon>Alphaproteobacteria</taxon>
        <taxon>Hyphomicrobiales</taxon>
        <taxon>Nitrobacteraceae</taxon>
        <taxon>Bradyrhizobium</taxon>
    </lineage>
</organism>
<proteinExistence type="predicted"/>
<dbReference type="AlphaFoldDB" id="A0AAI8MER2"/>
<dbReference type="RefSeq" id="WP_015685997.1">
    <property type="nucleotide sequence ID" value="NC_017082.1"/>
</dbReference>
<keyword evidence="1" id="KW-0812">Transmembrane</keyword>
<keyword evidence="1" id="KW-0472">Membrane</keyword>
<evidence type="ECO:0000313" key="2">
    <source>
        <dbReference type="EMBL" id="BAL76707.1"/>
    </source>
</evidence>
<sequence>MSGLIPAIPAYRKGGALVDQDIYIFDVFVQHVITPPGRWVLEKIGVRHPQDHELAALFIGIAFWAFAVVLGVALVLGR</sequence>
<name>A0AAI8MER2_9BRAD</name>
<dbReference type="Proteomes" id="UP000007886">
    <property type="component" value="Chromosome"/>
</dbReference>
<gene>
    <name evidence="2" type="ORF">S23_35070</name>
</gene>
<evidence type="ECO:0000313" key="3">
    <source>
        <dbReference type="Proteomes" id="UP000007886"/>
    </source>
</evidence>
<dbReference type="EMBL" id="AP012279">
    <property type="protein sequence ID" value="BAL76707.1"/>
    <property type="molecule type" value="Genomic_DNA"/>
</dbReference>
<reference evidence="2 3" key="1">
    <citation type="journal article" date="2012" name="Microbes Environ.">
        <title>Complete genome sequence of Bradyrhizobium sp. S23321: insights into symbiosis evolution in soil oligotrophs.</title>
        <authorList>
            <person name="Okubo T."/>
            <person name="Tsukui T."/>
            <person name="Maita H."/>
            <person name="Okamoto S."/>
            <person name="Oshima K."/>
            <person name="Fujisawa T."/>
            <person name="Saito A."/>
            <person name="Futamata H."/>
            <person name="Hattori R."/>
            <person name="Shimomura Y."/>
            <person name="Haruta S."/>
            <person name="Morimoto S."/>
            <person name="Wang Y."/>
            <person name="Sakai Y."/>
            <person name="Hattori M."/>
            <person name="Aizawa S."/>
            <person name="Nagashima K.V.P."/>
            <person name="Masuda S."/>
            <person name="Hattori T."/>
            <person name="Yamashita A."/>
            <person name="Bao Z."/>
            <person name="Hayatsu M."/>
            <person name="Kajiya-Kanegae H."/>
            <person name="Yoshinaga I."/>
            <person name="Sakamoto K."/>
            <person name="Toyota K."/>
            <person name="Nakao M."/>
            <person name="Kohara M."/>
            <person name="Anda M."/>
            <person name="Niwa R."/>
            <person name="Jung-Hwan P."/>
            <person name="Sameshima-Saito R."/>
            <person name="Tokuda S."/>
            <person name="Yamamoto S."/>
            <person name="Yamamoto S."/>
            <person name="Yokoyama T."/>
            <person name="Akutsu T."/>
            <person name="Nakamura Y."/>
            <person name="Nakahira-Yanaka Y."/>
            <person name="Takada Hoshino Y."/>
            <person name="Hirakawa H."/>
            <person name="Mitsui H."/>
            <person name="Terasawa K."/>
            <person name="Itakura M."/>
            <person name="Sato S."/>
            <person name="Ikeda-Ohtsubo W."/>
            <person name="Sakakura N."/>
            <person name="Kaminuma E."/>
            <person name="Minamisawa K."/>
        </authorList>
    </citation>
    <scope>NUCLEOTIDE SEQUENCE [LARGE SCALE GENOMIC DNA]</scope>
    <source>
        <strain evidence="2 3">S23321</strain>
    </source>
</reference>
<feature type="transmembrane region" description="Helical" evidence="1">
    <location>
        <begin position="54"/>
        <end position="76"/>
    </location>
</feature>
<keyword evidence="3" id="KW-1185">Reference proteome</keyword>